<evidence type="ECO:0000256" key="1">
    <source>
        <dbReference type="SAM" id="MobiDB-lite"/>
    </source>
</evidence>
<organism evidence="4 5">
    <name type="scientific">Actinacidiphila polyblastidii</name>
    <dbReference type="NCBI Taxonomy" id="3110430"/>
    <lineage>
        <taxon>Bacteria</taxon>
        <taxon>Bacillati</taxon>
        <taxon>Actinomycetota</taxon>
        <taxon>Actinomycetes</taxon>
        <taxon>Kitasatosporales</taxon>
        <taxon>Streptomycetaceae</taxon>
        <taxon>Actinacidiphila</taxon>
    </lineage>
</organism>
<dbReference type="PANTHER" id="PTHR43446">
    <property type="entry name" value="MEMBRANE PROTEIN-RELATED"/>
    <property type="match status" value="1"/>
</dbReference>
<accession>A0ABU7P9N9</accession>
<feature type="transmembrane region" description="Helical" evidence="2">
    <location>
        <begin position="66"/>
        <end position="87"/>
    </location>
</feature>
<feature type="domain" description="Band 7" evidence="3">
    <location>
        <begin position="130"/>
        <end position="293"/>
    </location>
</feature>
<name>A0ABU7P9N9_9ACTN</name>
<dbReference type="SMART" id="SM00244">
    <property type="entry name" value="PHB"/>
    <property type="match status" value="1"/>
</dbReference>
<dbReference type="SUPFAM" id="SSF117892">
    <property type="entry name" value="Band 7/SPFH domain"/>
    <property type="match status" value="1"/>
</dbReference>
<feature type="transmembrane region" description="Helical" evidence="2">
    <location>
        <begin position="112"/>
        <end position="132"/>
    </location>
</feature>
<gene>
    <name evidence="4" type="ORF">V2S66_11150</name>
</gene>
<dbReference type="Gene3D" id="3.30.479.30">
    <property type="entry name" value="Band 7 domain"/>
    <property type="match status" value="1"/>
</dbReference>
<feature type="region of interest" description="Disordered" evidence="1">
    <location>
        <begin position="30"/>
        <end position="51"/>
    </location>
</feature>
<dbReference type="Proteomes" id="UP001344658">
    <property type="component" value="Unassembled WGS sequence"/>
</dbReference>
<feature type="compositionally biased region" description="Low complexity" evidence="1">
    <location>
        <begin position="30"/>
        <end position="42"/>
    </location>
</feature>
<keyword evidence="5" id="KW-1185">Reference proteome</keyword>
<dbReference type="InterPro" id="IPR001107">
    <property type="entry name" value="Band_7"/>
</dbReference>
<evidence type="ECO:0000259" key="3">
    <source>
        <dbReference type="SMART" id="SM00244"/>
    </source>
</evidence>
<dbReference type="PANTHER" id="PTHR43446:SF1">
    <property type="entry name" value="BAND 7 DOMAIN-CONTAINING PROTEIN"/>
    <property type="match status" value="1"/>
</dbReference>
<dbReference type="EMBL" id="JAZEWV010000007">
    <property type="protein sequence ID" value="MEE4542519.1"/>
    <property type="molecule type" value="Genomic_DNA"/>
</dbReference>
<dbReference type="RefSeq" id="WP_330794455.1">
    <property type="nucleotide sequence ID" value="NZ_JAZEWV010000007.1"/>
</dbReference>
<dbReference type="Pfam" id="PF01145">
    <property type="entry name" value="Band_7"/>
    <property type="match status" value="1"/>
</dbReference>
<proteinExistence type="predicted"/>
<comment type="caution">
    <text evidence="4">The sequence shown here is derived from an EMBL/GenBank/DDBJ whole genome shotgun (WGS) entry which is preliminary data.</text>
</comment>
<evidence type="ECO:0000313" key="5">
    <source>
        <dbReference type="Proteomes" id="UP001344658"/>
    </source>
</evidence>
<reference evidence="4 5" key="1">
    <citation type="submission" date="2023-12" db="EMBL/GenBank/DDBJ databases">
        <title>Streptomyces sp. V4-01.</title>
        <authorList>
            <person name="Somphong A."/>
            <person name="Phongsopitanun W."/>
        </authorList>
    </citation>
    <scope>NUCLEOTIDE SEQUENCE [LARGE SCALE GENOMIC DNA]</scope>
    <source>
        <strain evidence="4 5">V4-01</strain>
    </source>
</reference>
<keyword evidence="2" id="KW-0472">Membrane</keyword>
<evidence type="ECO:0000313" key="4">
    <source>
        <dbReference type="EMBL" id="MEE4542519.1"/>
    </source>
</evidence>
<dbReference type="InterPro" id="IPR036013">
    <property type="entry name" value="Band_7/SPFH_dom_sf"/>
</dbReference>
<keyword evidence="2" id="KW-0812">Transmembrane</keyword>
<protein>
    <submittedName>
        <fullName evidence="4">SPFH domain-containing protein</fullName>
    </submittedName>
</protein>
<keyword evidence="2" id="KW-1133">Transmembrane helix</keyword>
<evidence type="ECO:0000256" key="2">
    <source>
        <dbReference type="SAM" id="Phobius"/>
    </source>
</evidence>
<sequence>MPAALPPAPSWGGADDAALADTAVDMAAVDPGLPAQGQAPPHGGQGADLPAAALSDVPNERQGPCLAGWFAVLTALSAAAVAGWLLWHAGLLPQPSGGLSALPRSPHGGTGLGLWSGLAVLAALAAFVLLGLTRGRPGSVWVLTRCGAYRGTVRRTGLLWISPLLRRRRIDVTLRHWRSRPIGAVDATGTPLQITVLVVWRVRDSARAAFAVHDHSRFLRETVEAALARAVSRRPADDFRGAAPTLRDCDRLADELQWLVTAALRPAGVEVFSATPVRIDYAPEVAAAMRRARIAALDARQRKAVLDDVLASVADTVRGISERGLAQLDEYERKALVRDLTVSLLSQPAAPAPGRARLN</sequence>